<feature type="transmembrane region" description="Helical" evidence="2">
    <location>
        <begin position="68"/>
        <end position="85"/>
    </location>
</feature>
<dbReference type="Gramene" id="RZC74371">
    <property type="protein sequence ID" value="RZC74371"/>
    <property type="gene ID" value="C5167_049852"/>
</dbReference>
<accession>A0A4Y7KQG7</accession>
<keyword evidence="2" id="KW-0812">Transmembrane</keyword>
<sequence>MVAHQGELVIRSLLPSARRTTHIPLVMLPAVIGGSSTYIVLILCIIGDSSLQRITEPHERFLHSMMETQGVLIVAASLQIIVSYWDIVKFFSPLGMAPVVGLVGLGLFERVNMVKNTTELEQLEKIPKFKARPLNEKVTKPREFHFAIDEWIPPCKNSF</sequence>
<keyword evidence="2" id="KW-1133">Transmembrane helix</keyword>
<organism evidence="3 4">
    <name type="scientific">Papaver somniferum</name>
    <name type="common">Opium poppy</name>
    <dbReference type="NCBI Taxonomy" id="3469"/>
    <lineage>
        <taxon>Eukaryota</taxon>
        <taxon>Viridiplantae</taxon>
        <taxon>Streptophyta</taxon>
        <taxon>Embryophyta</taxon>
        <taxon>Tracheophyta</taxon>
        <taxon>Spermatophyta</taxon>
        <taxon>Magnoliopsida</taxon>
        <taxon>Ranunculales</taxon>
        <taxon>Papaveraceae</taxon>
        <taxon>Papaveroideae</taxon>
        <taxon>Papaver</taxon>
    </lineage>
</organism>
<feature type="transmembrane region" description="Helical" evidence="2">
    <location>
        <begin position="23"/>
        <end position="47"/>
    </location>
</feature>
<name>A0A4Y7KQG7_PAPSO</name>
<feature type="transmembrane region" description="Helical" evidence="2">
    <location>
        <begin position="91"/>
        <end position="108"/>
    </location>
</feature>
<dbReference type="Proteomes" id="UP000316621">
    <property type="component" value="Chromosome 8"/>
</dbReference>
<dbReference type="EMBL" id="CM010722">
    <property type="protein sequence ID" value="RZC74371.1"/>
    <property type="molecule type" value="Genomic_DNA"/>
</dbReference>
<protein>
    <submittedName>
        <fullName evidence="3">Uncharacterized protein</fullName>
    </submittedName>
</protein>
<comment type="similarity">
    <text evidence="1">Belongs to the nucleobase:cation symporter-2 (NCS2) (TC 2.A.40) family.</text>
</comment>
<evidence type="ECO:0000313" key="3">
    <source>
        <dbReference type="EMBL" id="RZC74371.1"/>
    </source>
</evidence>
<evidence type="ECO:0000313" key="4">
    <source>
        <dbReference type="Proteomes" id="UP000316621"/>
    </source>
</evidence>
<dbReference type="AlphaFoldDB" id="A0A4Y7KQG7"/>
<dbReference type="STRING" id="3469.A0A4Y7KQG7"/>
<gene>
    <name evidence="3" type="ORF">C5167_049852</name>
</gene>
<evidence type="ECO:0000256" key="2">
    <source>
        <dbReference type="SAM" id="Phobius"/>
    </source>
</evidence>
<reference evidence="3 4" key="1">
    <citation type="journal article" date="2018" name="Science">
        <title>The opium poppy genome and morphinan production.</title>
        <authorList>
            <person name="Guo L."/>
            <person name="Winzer T."/>
            <person name="Yang X."/>
            <person name="Li Y."/>
            <person name="Ning Z."/>
            <person name="He Z."/>
            <person name="Teodor R."/>
            <person name="Lu Y."/>
            <person name="Bowser T.A."/>
            <person name="Graham I.A."/>
            <person name="Ye K."/>
        </authorList>
    </citation>
    <scope>NUCLEOTIDE SEQUENCE [LARGE SCALE GENOMIC DNA]</scope>
    <source>
        <strain evidence="4">cv. HN1</strain>
        <tissue evidence="3">Leaves</tissue>
    </source>
</reference>
<evidence type="ECO:0000256" key="1">
    <source>
        <dbReference type="ARBA" id="ARBA00008821"/>
    </source>
</evidence>
<dbReference type="PANTHER" id="PTHR11119">
    <property type="entry name" value="XANTHINE-URACIL / VITAMIN C PERMEASE FAMILY MEMBER"/>
    <property type="match status" value="1"/>
</dbReference>
<keyword evidence="2" id="KW-0472">Membrane</keyword>
<proteinExistence type="inferred from homology"/>
<keyword evidence="4" id="KW-1185">Reference proteome</keyword>